<dbReference type="RefSeq" id="WP_239556002.1">
    <property type="nucleotide sequence ID" value="NZ_JAFBCM010000001.1"/>
</dbReference>
<comment type="caution">
    <text evidence="1">The sequence shown here is derived from an EMBL/GenBank/DDBJ whole genome shotgun (WGS) entry which is preliminary data.</text>
</comment>
<keyword evidence="2" id="KW-1185">Reference proteome</keyword>
<dbReference type="Pfam" id="PF03567">
    <property type="entry name" value="Sulfotransfer_2"/>
    <property type="match status" value="1"/>
</dbReference>
<name>A0ABV7YJN2_9ACTN</name>
<proteinExistence type="predicted"/>
<dbReference type="SUPFAM" id="SSF52540">
    <property type="entry name" value="P-loop containing nucleoside triphosphate hydrolases"/>
    <property type="match status" value="1"/>
</dbReference>
<organism evidence="1 2">
    <name type="scientific">Tenggerimyces flavus</name>
    <dbReference type="NCBI Taxonomy" id="1708749"/>
    <lineage>
        <taxon>Bacteria</taxon>
        <taxon>Bacillati</taxon>
        <taxon>Actinomycetota</taxon>
        <taxon>Actinomycetes</taxon>
        <taxon>Propionibacteriales</taxon>
        <taxon>Nocardioidaceae</taxon>
        <taxon>Tenggerimyces</taxon>
    </lineage>
</organism>
<sequence>MIPNVSHELRCIFVHIPKTGGTAIEHACGFYNVNSMRGQQDHRAILEFQRTLPAKIFSSYYKFAFVRNPWARAYSWYRNVMRDAAHRVWLAVDSSEMTFRTFLLRYLGYESLAPQLKWITNQDGEILVDFVGRYERLEADFAHVRDALGLADRPLSRLVIGDGSNYLDQFTPELVDLVAEFYAEEVELFGYRFGNGVVGTSEQGPHQ</sequence>
<reference evidence="2" key="1">
    <citation type="journal article" date="2019" name="Int. J. Syst. Evol. Microbiol.">
        <title>The Global Catalogue of Microorganisms (GCM) 10K type strain sequencing project: providing services to taxonomists for standard genome sequencing and annotation.</title>
        <authorList>
            <consortium name="The Broad Institute Genomics Platform"/>
            <consortium name="The Broad Institute Genome Sequencing Center for Infectious Disease"/>
            <person name="Wu L."/>
            <person name="Ma J."/>
        </authorList>
    </citation>
    <scope>NUCLEOTIDE SEQUENCE [LARGE SCALE GENOMIC DNA]</scope>
    <source>
        <strain evidence="2">CGMCC 4.7241</strain>
    </source>
</reference>
<dbReference type="EMBL" id="JBHRZH010000037">
    <property type="protein sequence ID" value="MFC3765391.1"/>
    <property type="molecule type" value="Genomic_DNA"/>
</dbReference>
<evidence type="ECO:0000313" key="2">
    <source>
        <dbReference type="Proteomes" id="UP001595699"/>
    </source>
</evidence>
<gene>
    <name evidence="1" type="ORF">ACFOUW_31480</name>
</gene>
<dbReference type="Gene3D" id="3.40.50.300">
    <property type="entry name" value="P-loop containing nucleotide triphosphate hydrolases"/>
    <property type="match status" value="1"/>
</dbReference>
<accession>A0ABV7YJN2</accession>
<dbReference type="InterPro" id="IPR005331">
    <property type="entry name" value="Sulfotransferase"/>
</dbReference>
<dbReference type="InterPro" id="IPR027417">
    <property type="entry name" value="P-loop_NTPase"/>
</dbReference>
<dbReference type="Proteomes" id="UP001595699">
    <property type="component" value="Unassembled WGS sequence"/>
</dbReference>
<evidence type="ECO:0000313" key="1">
    <source>
        <dbReference type="EMBL" id="MFC3765391.1"/>
    </source>
</evidence>
<protein>
    <submittedName>
        <fullName evidence="1">Sulfotransferase family 2 domain-containing protein</fullName>
    </submittedName>
</protein>